<comment type="caution">
    <text evidence="6">The sequence shown here is derived from an EMBL/GenBank/DDBJ whole genome shotgun (WGS) entry which is preliminary data.</text>
</comment>
<dbReference type="STRING" id="57577.A0A2K3N4R7"/>
<reference evidence="6 7" key="1">
    <citation type="journal article" date="2014" name="Am. J. Bot.">
        <title>Genome assembly and annotation for red clover (Trifolium pratense; Fabaceae).</title>
        <authorList>
            <person name="Istvanek J."/>
            <person name="Jaros M."/>
            <person name="Krenek A."/>
            <person name="Repkova J."/>
        </authorList>
    </citation>
    <scope>NUCLEOTIDE SEQUENCE [LARGE SCALE GENOMIC DNA]</scope>
    <source>
        <strain evidence="7">cv. Tatra</strain>
        <tissue evidence="6">Young leaves</tissue>
    </source>
</reference>
<evidence type="ECO:0000313" key="6">
    <source>
        <dbReference type="EMBL" id="PNX97969.1"/>
    </source>
</evidence>
<organism evidence="6 7">
    <name type="scientific">Trifolium pratense</name>
    <name type="common">Red clover</name>
    <dbReference type="NCBI Taxonomy" id="57577"/>
    <lineage>
        <taxon>Eukaryota</taxon>
        <taxon>Viridiplantae</taxon>
        <taxon>Streptophyta</taxon>
        <taxon>Embryophyta</taxon>
        <taxon>Tracheophyta</taxon>
        <taxon>Spermatophyta</taxon>
        <taxon>Magnoliopsida</taxon>
        <taxon>eudicotyledons</taxon>
        <taxon>Gunneridae</taxon>
        <taxon>Pentapetalae</taxon>
        <taxon>rosids</taxon>
        <taxon>fabids</taxon>
        <taxon>Fabales</taxon>
        <taxon>Fabaceae</taxon>
        <taxon>Papilionoideae</taxon>
        <taxon>50 kb inversion clade</taxon>
        <taxon>NPAAA clade</taxon>
        <taxon>Hologalegina</taxon>
        <taxon>IRL clade</taxon>
        <taxon>Trifolieae</taxon>
        <taxon>Trifolium</taxon>
    </lineage>
</organism>
<accession>A0A2K3N4R7</accession>
<dbReference type="ExpressionAtlas" id="A0A2K3N4R7">
    <property type="expression patterns" value="baseline"/>
</dbReference>
<evidence type="ECO:0000256" key="5">
    <source>
        <dbReference type="SAM" id="Phobius"/>
    </source>
</evidence>
<keyword evidence="5" id="KW-1133">Transmembrane helix</keyword>
<feature type="transmembrane region" description="Helical" evidence="5">
    <location>
        <begin position="33"/>
        <end position="55"/>
    </location>
</feature>
<keyword evidence="4" id="KW-0802">TPR repeat</keyword>
<proteinExistence type="predicted"/>
<dbReference type="AlphaFoldDB" id="A0A2K3N4R7"/>
<gene>
    <name evidence="6" type="ORF">L195_g021209</name>
</gene>
<comment type="subcellular location">
    <subcellularLocation>
        <location evidence="1">Cytoplasm</location>
    </subcellularLocation>
</comment>
<evidence type="ECO:0000256" key="3">
    <source>
        <dbReference type="ARBA" id="ARBA00022737"/>
    </source>
</evidence>
<name>A0A2K3N4R7_TRIPR</name>
<keyword evidence="5" id="KW-0472">Membrane</keyword>
<evidence type="ECO:0000256" key="4">
    <source>
        <dbReference type="ARBA" id="ARBA00022803"/>
    </source>
</evidence>
<dbReference type="GO" id="GO:0005737">
    <property type="term" value="C:cytoplasm"/>
    <property type="evidence" value="ECO:0007669"/>
    <property type="project" value="UniProtKB-SubCell"/>
</dbReference>
<keyword evidence="2" id="KW-0963">Cytoplasm</keyword>
<feature type="non-terminal residue" evidence="6">
    <location>
        <position position="1"/>
    </location>
</feature>
<keyword evidence="3" id="KW-0677">Repeat</keyword>
<reference evidence="6 7" key="2">
    <citation type="journal article" date="2017" name="Front. Plant Sci.">
        <title>Gene Classification and Mining of Molecular Markers Useful in Red Clover (Trifolium pratense) Breeding.</title>
        <authorList>
            <person name="Istvanek J."/>
            <person name="Dluhosova J."/>
            <person name="Dluhos P."/>
            <person name="Patkova L."/>
            <person name="Nedelnik J."/>
            <person name="Repkova J."/>
        </authorList>
    </citation>
    <scope>NUCLEOTIDE SEQUENCE [LARGE SCALE GENOMIC DNA]</scope>
    <source>
        <strain evidence="7">cv. Tatra</strain>
        <tissue evidence="6">Young leaves</tissue>
    </source>
</reference>
<keyword evidence="6" id="KW-0346">Stress response</keyword>
<evidence type="ECO:0000256" key="2">
    <source>
        <dbReference type="ARBA" id="ARBA00022490"/>
    </source>
</evidence>
<evidence type="ECO:0000256" key="1">
    <source>
        <dbReference type="ARBA" id="ARBA00004496"/>
    </source>
</evidence>
<keyword evidence="5" id="KW-0812">Transmembrane</keyword>
<dbReference type="FunFam" id="1.10.260.100:FF:000002">
    <property type="entry name" value="Stress-induced-phosphoprotein 1 (Hsp70/Hsp90-organizing)"/>
    <property type="match status" value="1"/>
</dbReference>
<protein>
    <submittedName>
        <fullName evidence="6">Heat shock protein sti-like</fullName>
    </submittedName>
</protein>
<dbReference type="Gene3D" id="1.10.260.100">
    <property type="match status" value="1"/>
</dbReference>
<evidence type="ECO:0000313" key="7">
    <source>
        <dbReference type="Proteomes" id="UP000236291"/>
    </source>
</evidence>
<dbReference type="Proteomes" id="UP000236291">
    <property type="component" value="Unassembled WGS sequence"/>
</dbReference>
<sequence>GLEGIGEKFEGSQRLFDDLACYSLEGEEWPVTASVVACFLGGASLVVGSFLFLFAREVLVDFQENPKAAQEHTKNPGVMDKIQKLISAGIVQMK</sequence>
<dbReference type="EMBL" id="ASHM01016136">
    <property type="protein sequence ID" value="PNX97969.1"/>
    <property type="molecule type" value="Genomic_DNA"/>
</dbReference>